<name>A0A382H6G0_9ZZZZ</name>
<keyword evidence="3 6" id="KW-0812">Transmembrane</keyword>
<evidence type="ECO:0000256" key="2">
    <source>
        <dbReference type="ARBA" id="ARBA00022475"/>
    </source>
</evidence>
<dbReference type="InterPro" id="IPR022791">
    <property type="entry name" value="L-PG_synthase/AglD"/>
</dbReference>
<accession>A0A382H6G0</accession>
<evidence type="ECO:0000256" key="3">
    <source>
        <dbReference type="ARBA" id="ARBA00022692"/>
    </source>
</evidence>
<dbReference type="GO" id="GO:0005886">
    <property type="term" value="C:plasma membrane"/>
    <property type="evidence" value="ECO:0007669"/>
    <property type="project" value="UniProtKB-SubCell"/>
</dbReference>
<dbReference type="EMBL" id="UINC01059045">
    <property type="protein sequence ID" value="SVB82011.1"/>
    <property type="molecule type" value="Genomic_DNA"/>
</dbReference>
<keyword evidence="2" id="KW-1003">Cell membrane</keyword>
<feature type="transmembrane region" description="Helical" evidence="6">
    <location>
        <begin position="12"/>
        <end position="32"/>
    </location>
</feature>
<feature type="non-terminal residue" evidence="7">
    <location>
        <position position="1"/>
    </location>
</feature>
<feature type="transmembrane region" description="Helical" evidence="6">
    <location>
        <begin position="57"/>
        <end position="78"/>
    </location>
</feature>
<reference evidence="7" key="1">
    <citation type="submission" date="2018-05" db="EMBL/GenBank/DDBJ databases">
        <authorList>
            <person name="Lanie J.A."/>
            <person name="Ng W.-L."/>
            <person name="Kazmierczak K.M."/>
            <person name="Andrzejewski T.M."/>
            <person name="Davidsen T.M."/>
            <person name="Wayne K.J."/>
            <person name="Tettelin H."/>
            <person name="Glass J.I."/>
            <person name="Rusch D."/>
            <person name="Podicherti R."/>
            <person name="Tsui H.-C.T."/>
            <person name="Winkler M.E."/>
        </authorList>
    </citation>
    <scope>NUCLEOTIDE SEQUENCE</scope>
</reference>
<organism evidence="7">
    <name type="scientific">marine metagenome</name>
    <dbReference type="NCBI Taxonomy" id="408172"/>
    <lineage>
        <taxon>unclassified sequences</taxon>
        <taxon>metagenomes</taxon>
        <taxon>ecological metagenomes</taxon>
    </lineage>
</organism>
<keyword evidence="4 6" id="KW-1133">Transmembrane helix</keyword>
<evidence type="ECO:0000256" key="5">
    <source>
        <dbReference type="ARBA" id="ARBA00023136"/>
    </source>
</evidence>
<sequence length="87" mass="8825">GLESSTPITQALPIYAAATLVGAVSALPGGLVGTEGSMIALLQQSGVSRSVASSGTLLVRLVTLWFAVAVGLVALLWLHRIRNTPAS</sequence>
<evidence type="ECO:0000313" key="7">
    <source>
        <dbReference type="EMBL" id="SVB82011.1"/>
    </source>
</evidence>
<proteinExistence type="predicted"/>
<keyword evidence="5 6" id="KW-0472">Membrane</keyword>
<evidence type="ECO:0008006" key="8">
    <source>
        <dbReference type="Google" id="ProtNLM"/>
    </source>
</evidence>
<evidence type="ECO:0000256" key="4">
    <source>
        <dbReference type="ARBA" id="ARBA00022989"/>
    </source>
</evidence>
<comment type="subcellular location">
    <subcellularLocation>
        <location evidence="1">Cell membrane</location>
        <topology evidence="1">Multi-pass membrane protein</topology>
    </subcellularLocation>
</comment>
<evidence type="ECO:0000256" key="1">
    <source>
        <dbReference type="ARBA" id="ARBA00004651"/>
    </source>
</evidence>
<dbReference type="PANTHER" id="PTHR39087">
    <property type="entry name" value="UPF0104 MEMBRANE PROTEIN MJ1595"/>
    <property type="match status" value="1"/>
</dbReference>
<gene>
    <name evidence="7" type="ORF">METZ01_LOCUS234865</name>
</gene>
<protein>
    <recommendedName>
        <fullName evidence="8">TIGR00374 family protein</fullName>
    </recommendedName>
</protein>
<dbReference type="NCBIfam" id="TIGR00374">
    <property type="entry name" value="flippase-like domain"/>
    <property type="match status" value="1"/>
</dbReference>
<dbReference type="PANTHER" id="PTHR39087:SF2">
    <property type="entry name" value="UPF0104 MEMBRANE PROTEIN MJ1595"/>
    <property type="match status" value="1"/>
</dbReference>
<dbReference type="Pfam" id="PF03706">
    <property type="entry name" value="LPG_synthase_TM"/>
    <property type="match status" value="1"/>
</dbReference>
<evidence type="ECO:0000256" key="6">
    <source>
        <dbReference type="SAM" id="Phobius"/>
    </source>
</evidence>
<dbReference type="AlphaFoldDB" id="A0A382H6G0"/>